<comment type="similarity">
    <text evidence="2">Belongs to the poly(A) polymerase family.</text>
</comment>
<dbReference type="Gene3D" id="3.30.460.10">
    <property type="entry name" value="Beta Polymerase, domain 2"/>
    <property type="match status" value="1"/>
</dbReference>
<evidence type="ECO:0000256" key="9">
    <source>
        <dbReference type="ARBA" id="ARBA00048830"/>
    </source>
</evidence>
<accession>A0A6V7WAZ4</accession>
<dbReference type="PANTHER" id="PTHR10682:SF10">
    <property type="entry name" value="POLYNUCLEOTIDE ADENYLYLTRANSFERASE"/>
    <property type="match status" value="1"/>
</dbReference>
<evidence type="ECO:0000313" key="14">
    <source>
        <dbReference type="Proteomes" id="UP000580250"/>
    </source>
</evidence>
<sequence length="697" mass="82069">MNFLSILLTNLQKEYEIRLKFVDLIGIKGVLEFYELSKIKFDPKDFGLDEEEIMKIEDLKKNDDEVDKKVNKKEEDEKKESIKGKAKILEKSKLLVHEEKTKRGRNLKNEIKINKSKKSGEDREEKEENKEEGEKNKENQKDKQENREKEEEEQQTQNIQEGEHLEETKIIDKYGKRPMEELDEEEENTQENTDIPSSNPSSSSPPSKIILPIYFLKNDYLNNFFKELKNKNQNEGNNCLLDVGILINEIGRKMRPIKNYKIIKGWPNYKLINYLKNKWEFMLNGVFLEEINNCEKLKNKLEVFLKELIEWENDRIENNSLQLILGEKEITKQKNNLNKAAISEVKLMLSKWYEKSKLLISGSYLLKANTPDSDFDCLVVVPNNGYINYYFYGNSECNLKEKNCFDRSLFCIFCLHSRTNFIAKIEGRIPLIKINFMEAEFDLLLVSLPKNSFNKLIAFNEPKIEKVDEAIATYILERIGGIEAKNNGQLWPLSGYRANLRLYESTVNSRKTFTMLLQTIKFWTKNHYIYGSKFGFLNGSAIAILTCKIILDFPANSVPFLLKKFFDIYSKWEWPKPVEIVELANKKYNEIRLVLDWFGTKEVYHRHLNQFHVDLYPWLLEHSKLQWVVLNPGFPTQNTTFNVNKSTAEILKLEFLEATEKLIELETIHTKMSPSVAKTFWENWLKGKDFTKKVRIF</sequence>
<comment type="catalytic activity">
    <reaction evidence="9">
        <text>RNA(n) + ATP = RNA(n)-3'-adenine ribonucleotide + diphosphate</text>
        <dbReference type="Rhea" id="RHEA:11332"/>
        <dbReference type="Rhea" id="RHEA-COMP:14527"/>
        <dbReference type="Rhea" id="RHEA-COMP:17347"/>
        <dbReference type="ChEBI" id="CHEBI:30616"/>
        <dbReference type="ChEBI" id="CHEBI:33019"/>
        <dbReference type="ChEBI" id="CHEBI:140395"/>
        <dbReference type="ChEBI" id="CHEBI:173115"/>
        <dbReference type="EC" id="2.7.7.19"/>
    </reaction>
</comment>
<dbReference type="GO" id="GO:0005524">
    <property type="term" value="F:ATP binding"/>
    <property type="evidence" value="ECO:0007669"/>
    <property type="project" value="UniProtKB-KW"/>
</dbReference>
<evidence type="ECO:0000256" key="3">
    <source>
        <dbReference type="ARBA" id="ARBA00012388"/>
    </source>
</evidence>
<dbReference type="SUPFAM" id="SSF81631">
    <property type="entry name" value="PAP/OAS1 substrate-binding domain"/>
    <property type="match status" value="1"/>
</dbReference>
<feature type="compositionally biased region" description="Low complexity" evidence="10">
    <location>
        <begin position="190"/>
        <end position="206"/>
    </location>
</feature>
<dbReference type="PANTHER" id="PTHR10682">
    <property type="entry name" value="POLY A POLYMERASE"/>
    <property type="match status" value="1"/>
</dbReference>
<feature type="compositionally biased region" description="Basic and acidic residues" evidence="10">
    <location>
        <begin position="99"/>
        <end position="149"/>
    </location>
</feature>
<evidence type="ECO:0000256" key="8">
    <source>
        <dbReference type="ARBA" id="ARBA00023242"/>
    </source>
</evidence>
<keyword evidence="5" id="KW-0808">Transferase</keyword>
<evidence type="ECO:0000313" key="13">
    <source>
        <dbReference type="EMBL" id="CAD2184373.1"/>
    </source>
</evidence>
<dbReference type="EC" id="2.7.7.19" evidence="3"/>
<dbReference type="Gene3D" id="1.10.1410.10">
    <property type="match status" value="1"/>
</dbReference>
<evidence type="ECO:0000256" key="10">
    <source>
        <dbReference type="SAM" id="MobiDB-lite"/>
    </source>
</evidence>
<evidence type="ECO:0000256" key="2">
    <source>
        <dbReference type="ARBA" id="ARBA00010912"/>
    </source>
</evidence>
<evidence type="ECO:0000256" key="4">
    <source>
        <dbReference type="ARBA" id="ARBA00022664"/>
    </source>
</evidence>
<reference evidence="13 14" key="1">
    <citation type="submission" date="2020-08" db="EMBL/GenBank/DDBJ databases">
        <authorList>
            <person name="Koutsovoulos G."/>
            <person name="Danchin GJ E."/>
        </authorList>
    </citation>
    <scope>NUCLEOTIDE SEQUENCE [LARGE SCALE GENOMIC DNA]</scope>
</reference>
<comment type="caution">
    <text evidence="13">The sequence shown here is derived from an EMBL/GenBank/DDBJ whole genome shotgun (WGS) entry which is preliminary data.</text>
</comment>
<dbReference type="InterPro" id="IPR043519">
    <property type="entry name" value="NT_sf"/>
</dbReference>
<feature type="region of interest" description="Disordered" evidence="10">
    <location>
        <begin position="64"/>
        <end position="83"/>
    </location>
</feature>
<protein>
    <recommendedName>
        <fullName evidence="3">polynucleotide adenylyltransferase</fullName>
        <ecNumber evidence="3">2.7.7.19</ecNumber>
    </recommendedName>
</protein>
<dbReference type="GO" id="GO:0005634">
    <property type="term" value="C:nucleus"/>
    <property type="evidence" value="ECO:0007669"/>
    <property type="project" value="UniProtKB-SubCell"/>
</dbReference>
<evidence type="ECO:0000259" key="12">
    <source>
        <dbReference type="Pfam" id="PF04928"/>
    </source>
</evidence>
<dbReference type="Pfam" id="PF04928">
    <property type="entry name" value="PAP_central"/>
    <property type="match status" value="1"/>
</dbReference>
<keyword evidence="6" id="KW-0547">Nucleotide-binding</keyword>
<dbReference type="GO" id="GO:0006397">
    <property type="term" value="P:mRNA processing"/>
    <property type="evidence" value="ECO:0007669"/>
    <property type="project" value="UniProtKB-KW"/>
</dbReference>
<evidence type="ECO:0000256" key="1">
    <source>
        <dbReference type="ARBA" id="ARBA00004123"/>
    </source>
</evidence>
<dbReference type="InterPro" id="IPR007012">
    <property type="entry name" value="PolA_pol_cen_dom"/>
</dbReference>
<evidence type="ECO:0000256" key="5">
    <source>
        <dbReference type="ARBA" id="ARBA00022679"/>
    </source>
</evidence>
<proteinExistence type="inferred from homology"/>
<comment type="subcellular location">
    <subcellularLocation>
        <location evidence="1">Nucleus</location>
    </subcellularLocation>
</comment>
<evidence type="ECO:0000256" key="6">
    <source>
        <dbReference type="ARBA" id="ARBA00022741"/>
    </source>
</evidence>
<feature type="region of interest" description="Disordered" evidence="10">
    <location>
        <begin position="99"/>
        <end position="206"/>
    </location>
</feature>
<evidence type="ECO:0000256" key="7">
    <source>
        <dbReference type="ARBA" id="ARBA00022840"/>
    </source>
</evidence>
<dbReference type="AlphaFoldDB" id="A0A6V7WAZ4"/>
<evidence type="ECO:0000259" key="11">
    <source>
        <dbReference type="Pfam" id="PF01909"/>
    </source>
</evidence>
<keyword evidence="8" id="KW-0539">Nucleus</keyword>
<dbReference type="SUPFAM" id="SSF81301">
    <property type="entry name" value="Nucleotidyltransferase"/>
    <property type="match status" value="1"/>
</dbReference>
<feature type="domain" description="Poly(A) polymerase central" evidence="12">
    <location>
        <begin position="512"/>
        <end position="666"/>
    </location>
</feature>
<dbReference type="EMBL" id="CAJEWN010000499">
    <property type="protein sequence ID" value="CAD2184373.1"/>
    <property type="molecule type" value="Genomic_DNA"/>
</dbReference>
<keyword evidence="4" id="KW-0507">mRNA processing</keyword>
<dbReference type="Pfam" id="PF01909">
    <property type="entry name" value="NTP_transf_2"/>
    <property type="match status" value="1"/>
</dbReference>
<dbReference type="GO" id="GO:1990817">
    <property type="term" value="F:poly(A) RNA polymerase activity"/>
    <property type="evidence" value="ECO:0007669"/>
    <property type="project" value="UniProtKB-EC"/>
</dbReference>
<dbReference type="Proteomes" id="UP000580250">
    <property type="component" value="Unassembled WGS sequence"/>
</dbReference>
<feature type="domain" description="Polymerase nucleotidyl transferase" evidence="11">
    <location>
        <begin position="348"/>
        <end position="386"/>
    </location>
</feature>
<dbReference type="InterPro" id="IPR002934">
    <property type="entry name" value="Polymerase_NTP_transf_dom"/>
</dbReference>
<organism evidence="13 14">
    <name type="scientific">Meloidogyne enterolobii</name>
    <name type="common">Root-knot nematode worm</name>
    <name type="synonym">Meloidogyne mayaguensis</name>
    <dbReference type="NCBI Taxonomy" id="390850"/>
    <lineage>
        <taxon>Eukaryota</taxon>
        <taxon>Metazoa</taxon>
        <taxon>Ecdysozoa</taxon>
        <taxon>Nematoda</taxon>
        <taxon>Chromadorea</taxon>
        <taxon>Rhabditida</taxon>
        <taxon>Tylenchina</taxon>
        <taxon>Tylenchomorpha</taxon>
        <taxon>Tylenchoidea</taxon>
        <taxon>Meloidogynidae</taxon>
        <taxon>Meloidogyninae</taxon>
        <taxon>Meloidogyne</taxon>
    </lineage>
</organism>
<keyword evidence="7" id="KW-0067">ATP-binding</keyword>
<gene>
    <name evidence="13" type="ORF">MENT_LOCUS36719</name>
</gene>
<name>A0A6V7WAZ4_MELEN</name>
<feature type="compositionally biased region" description="Basic and acidic residues" evidence="10">
    <location>
        <begin position="161"/>
        <end position="180"/>
    </location>
</feature>